<dbReference type="InterPro" id="IPR008535">
    <property type="entry name" value="DUF817"/>
</dbReference>
<feature type="transmembrane region" description="Helical" evidence="1">
    <location>
        <begin position="134"/>
        <end position="152"/>
    </location>
</feature>
<dbReference type="Pfam" id="PF05675">
    <property type="entry name" value="DUF817"/>
    <property type="match status" value="1"/>
</dbReference>
<feature type="transmembrane region" description="Helical" evidence="1">
    <location>
        <begin position="42"/>
        <end position="60"/>
    </location>
</feature>
<sequence>MKAIKQLIRFGYEQALSCIFPVIIFASLAITKFIDLPFLSRYDWLLVICLITQVFMIASGLETKKELVVITLFHIIGLTLEIFKVNMGSWVYPEEAFTKIFGVPLYSGFMYASVASYLCQAWRRLDVRLVKWPSIFLAGPLAAAIYLNFFTHHYWLDIRWWLSALVLIVFLRAWVDYKVGNKRYRMPIVLSFFLIGFFIWIAENIATFFQAWEYPNQAEVWSMVHLGKVSSWLLLVIVSFLIVAMLKQSQAKIEGLLEGSNQGIARSKS</sequence>
<gene>
    <name evidence="2" type="ORF">BN997_02983</name>
</gene>
<organism evidence="2 3">
    <name type="scientific">Oceanobacillus oncorhynchi</name>
    <dbReference type="NCBI Taxonomy" id="545501"/>
    <lineage>
        <taxon>Bacteria</taxon>
        <taxon>Bacillati</taxon>
        <taxon>Bacillota</taxon>
        <taxon>Bacilli</taxon>
        <taxon>Bacillales</taxon>
        <taxon>Bacillaceae</taxon>
        <taxon>Oceanobacillus</taxon>
    </lineage>
</organism>
<keyword evidence="1" id="KW-0472">Membrane</keyword>
<accession>A0A0A1MJ28</accession>
<keyword evidence="3" id="KW-1185">Reference proteome</keyword>
<dbReference type="OrthoDB" id="1550598at2"/>
<reference evidence="2 3" key="1">
    <citation type="submission" date="2014-11" db="EMBL/GenBank/DDBJ databases">
        <authorList>
            <person name="Urmite Genomes Urmite Genomes"/>
        </authorList>
    </citation>
    <scope>NUCLEOTIDE SEQUENCE [LARGE SCALE GENOMIC DNA]</scope>
    <source>
        <strain evidence="2 3">Oc5</strain>
    </source>
</reference>
<dbReference type="EMBL" id="CDGG01000001">
    <property type="protein sequence ID" value="CEI83093.1"/>
    <property type="molecule type" value="Genomic_DNA"/>
</dbReference>
<feature type="transmembrane region" description="Helical" evidence="1">
    <location>
        <begin position="67"/>
        <end position="83"/>
    </location>
</feature>
<dbReference type="STRING" id="545501.BN997_02983"/>
<dbReference type="Proteomes" id="UP000040453">
    <property type="component" value="Unassembled WGS sequence"/>
</dbReference>
<keyword evidence="1" id="KW-0812">Transmembrane</keyword>
<evidence type="ECO:0000313" key="2">
    <source>
        <dbReference type="EMBL" id="CEI83093.1"/>
    </source>
</evidence>
<evidence type="ECO:0000256" key="1">
    <source>
        <dbReference type="SAM" id="Phobius"/>
    </source>
</evidence>
<dbReference type="PIRSF" id="PIRSF009141">
    <property type="entry name" value="UCP009141"/>
    <property type="match status" value="1"/>
</dbReference>
<feature type="transmembrane region" description="Helical" evidence="1">
    <location>
        <begin position="103"/>
        <end position="122"/>
    </location>
</feature>
<evidence type="ECO:0008006" key="4">
    <source>
        <dbReference type="Google" id="ProtNLM"/>
    </source>
</evidence>
<feature type="transmembrane region" description="Helical" evidence="1">
    <location>
        <begin position="12"/>
        <end position="30"/>
    </location>
</feature>
<dbReference type="AlphaFoldDB" id="A0A0A1MJ28"/>
<proteinExistence type="predicted"/>
<evidence type="ECO:0000313" key="3">
    <source>
        <dbReference type="Proteomes" id="UP000040453"/>
    </source>
</evidence>
<dbReference type="RefSeq" id="WP_042533300.1">
    <property type="nucleotide sequence ID" value="NZ_CAXOIH010000023.1"/>
</dbReference>
<feature type="transmembrane region" description="Helical" evidence="1">
    <location>
        <begin position="229"/>
        <end position="246"/>
    </location>
</feature>
<name>A0A0A1MJ28_9BACI</name>
<keyword evidence="1" id="KW-1133">Transmembrane helix</keyword>
<protein>
    <recommendedName>
        <fullName evidence="4">DUF817 domain-containing protein</fullName>
    </recommendedName>
</protein>
<feature type="transmembrane region" description="Helical" evidence="1">
    <location>
        <begin position="158"/>
        <end position="175"/>
    </location>
</feature>
<feature type="transmembrane region" description="Helical" evidence="1">
    <location>
        <begin position="187"/>
        <end position="209"/>
    </location>
</feature>